<evidence type="ECO:0000313" key="4">
    <source>
        <dbReference type="Proteomes" id="UP000230956"/>
    </source>
</evidence>
<feature type="region of interest" description="Disordered" evidence="1">
    <location>
        <begin position="37"/>
        <end position="60"/>
    </location>
</feature>
<dbReference type="InterPro" id="IPR008258">
    <property type="entry name" value="Transglycosylase_SLT_dom_1"/>
</dbReference>
<evidence type="ECO:0000313" key="3">
    <source>
        <dbReference type="EMBL" id="PIZ36017.1"/>
    </source>
</evidence>
<dbReference type="PANTHER" id="PTHR37423">
    <property type="entry name" value="SOLUBLE LYTIC MUREIN TRANSGLYCOSYLASE-RELATED"/>
    <property type="match status" value="1"/>
</dbReference>
<name>A0A2M7T607_9ACTN</name>
<feature type="compositionally biased region" description="Low complexity" evidence="1">
    <location>
        <begin position="37"/>
        <end position="48"/>
    </location>
</feature>
<evidence type="ECO:0000259" key="2">
    <source>
        <dbReference type="Pfam" id="PF01464"/>
    </source>
</evidence>
<dbReference type="Pfam" id="PF01464">
    <property type="entry name" value="SLT"/>
    <property type="match status" value="1"/>
</dbReference>
<dbReference type="CDD" id="cd00254">
    <property type="entry name" value="LT-like"/>
    <property type="match status" value="1"/>
</dbReference>
<dbReference type="Proteomes" id="UP000230956">
    <property type="component" value="Unassembled WGS sequence"/>
</dbReference>
<evidence type="ECO:0000256" key="1">
    <source>
        <dbReference type="SAM" id="MobiDB-lite"/>
    </source>
</evidence>
<protein>
    <recommendedName>
        <fullName evidence="2">Transglycosylase SLT domain-containing protein</fullName>
    </recommendedName>
</protein>
<dbReference type="Gene3D" id="1.10.530.10">
    <property type="match status" value="1"/>
</dbReference>
<proteinExistence type="predicted"/>
<reference evidence="4" key="1">
    <citation type="submission" date="2017-09" db="EMBL/GenBank/DDBJ databases">
        <title>Depth-based differentiation of microbial function through sediment-hosted aquifers and enrichment of novel symbionts in the deep terrestrial subsurface.</title>
        <authorList>
            <person name="Probst A.J."/>
            <person name="Ladd B."/>
            <person name="Jarett J.K."/>
            <person name="Geller-Mcgrath D.E."/>
            <person name="Sieber C.M.K."/>
            <person name="Emerson J.B."/>
            <person name="Anantharaman K."/>
            <person name="Thomas B.C."/>
            <person name="Malmstrom R."/>
            <person name="Stieglmeier M."/>
            <person name="Klingl A."/>
            <person name="Woyke T."/>
            <person name="Ryan C.M."/>
            <person name="Banfield J.F."/>
        </authorList>
    </citation>
    <scope>NUCLEOTIDE SEQUENCE [LARGE SCALE GENOMIC DNA]</scope>
</reference>
<dbReference type="EMBL" id="PFNG01000217">
    <property type="protein sequence ID" value="PIZ36017.1"/>
    <property type="molecule type" value="Genomic_DNA"/>
</dbReference>
<organism evidence="3 4">
    <name type="scientific">Candidatus Aquicultor secundus</name>
    <dbReference type="NCBI Taxonomy" id="1973895"/>
    <lineage>
        <taxon>Bacteria</taxon>
        <taxon>Bacillati</taxon>
        <taxon>Actinomycetota</taxon>
        <taxon>Candidatus Aquicultoria</taxon>
        <taxon>Candidatus Aquicultorales</taxon>
        <taxon>Candidatus Aquicultoraceae</taxon>
        <taxon>Candidatus Aquicultor</taxon>
    </lineage>
</organism>
<dbReference type="PANTHER" id="PTHR37423:SF2">
    <property type="entry name" value="MEMBRANE-BOUND LYTIC MUREIN TRANSGLYCOSYLASE C"/>
    <property type="match status" value="1"/>
</dbReference>
<dbReference type="SUPFAM" id="SSF53955">
    <property type="entry name" value="Lysozyme-like"/>
    <property type="match status" value="1"/>
</dbReference>
<sequence>MINQLVTTFSKPVLGLCLSLIIWSGFNPLLQAQPQQPAQPATVETAPANPTTGLATKPAPAKPLSLQQKARIAAEKYRVPPKLFFALIRQESGWDYKATSYVGAVGLTQIMPFNVKAMGYRLSRFKTSPVAQLECGVKMLRAEFDRFGRWDYALAAYNAGGGAVSRYGGIPPYRETIHYVRNIMYMANYS</sequence>
<gene>
    <name evidence="3" type="ORF">COY37_09355</name>
</gene>
<accession>A0A2M7T607</accession>
<comment type="caution">
    <text evidence="3">The sequence shown here is derived from an EMBL/GenBank/DDBJ whole genome shotgun (WGS) entry which is preliminary data.</text>
</comment>
<dbReference type="InterPro" id="IPR023346">
    <property type="entry name" value="Lysozyme-like_dom_sf"/>
</dbReference>
<dbReference type="AlphaFoldDB" id="A0A2M7T607"/>
<feature type="domain" description="Transglycosylase SLT" evidence="2">
    <location>
        <begin position="71"/>
        <end position="171"/>
    </location>
</feature>